<dbReference type="PROSITE" id="PS00202">
    <property type="entry name" value="RUBREDOXIN"/>
    <property type="match status" value="1"/>
</dbReference>
<dbReference type="GO" id="GO:0043448">
    <property type="term" value="P:alkane catabolic process"/>
    <property type="evidence" value="ECO:0007669"/>
    <property type="project" value="TreeGrafter"/>
</dbReference>
<dbReference type="GO" id="GO:0009055">
    <property type="term" value="F:electron transfer activity"/>
    <property type="evidence" value="ECO:0007669"/>
    <property type="project" value="TreeGrafter"/>
</dbReference>
<evidence type="ECO:0000256" key="1">
    <source>
        <dbReference type="ARBA" id="ARBA00001965"/>
    </source>
</evidence>
<comment type="similarity">
    <text evidence="4 9">Belongs to the rubredoxin family.</text>
</comment>
<dbReference type="FunFam" id="2.20.28.10:FF:000001">
    <property type="entry name" value="Rubredoxin"/>
    <property type="match status" value="1"/>
</dbReference>
<dbReference type="SUPFAM" id="SSF57802">
    <property type="entry name" value="Rubredoxin-like"/>
    <property type="match status" value="1"/>
</dbReference>
<dbReference type="InterPro" id="IPR018527">
    <property type="entry name" value="Rubredoxin_Fe_BS"/>
</dbReference>
<dbReference type="CDD" id="cd00730">
    <property type="entry name" value="rubredoxin"/>
    <property type="match status" value="1"/>
</dbReference>
<dbReference type="Pfam" id="PF00301">
    <property type="entry name" value="Rubredoxin"/>
    <property type="match status" value="1"/>
</dbReference>
<dbReference type="PRINTS" id="PR00163">
    <property type="entry name" value="RUBREDOXIN"/>
</dbReference>
<evidence type="ECO:0000313" key="10">
    <source>
        <dbReference type="EMBL" id="QGO04450.1"/>
    </source>
</evidence>
<evidence type="ECO:0000256" key="3">
    <source>
        <dbReference type="ARBA" id="ARBA00004933"/>
    </source>
</evidence>
<evidence type="ECO:0000256" key="9">
    <source>
        <dbReference type="RuleBase" id="RU003820"/>
    </source>
</evidence>
<dbReference type="RefSeq" id="WP_016211034.1">
    <property type="nucleotide sequence ID" value="NZ_CP012413.1"/>
</dbReference>
<keyword evidence="5" id="KW-0813">Transport</keyword>
<protein>
    <recommendedName>
        <fullName evidence="9">Rubredoxin</fullName>
    </recommendedName>
</protein>
<evidence type="ECO:0000256" key="7">
    <source>
        <dbReference type="ARBA" id="ARBA00022982"/>
    </source>
</evidence>
<reference evidence="10 11" key="1">
    <citation type="submission" date="2019-04" db="EMBL/GenBank/DDBJ databases">
        <title>Complete genome sequencing of Piscirickettsia salmonis strain Psal-009.</title>
        <authorList>
            <person name="Schober I."/>
            <person name="Bunk B."/>
            <person name="Sproer C."/>
            <person name="Carril G.P."/>
            <person name="Riedel T."/>
            <person name="Flores-Herrera P.A."/>
            <person name="Nourdin-Galindo G."/>
            <person name="Marshall S.H."/>
            <person name="Overmann J."/>
        </authorList>
    </citation>
    <scope>NUCLEOTIDE SEQUENCE [LARGE SCALE GENOMIC DNA]</scope>
    <source>
        <strain evidence="10 11">Psal-009</strain>
    </source>
</reference>
<evidence type="ECO:0000256" key="2">
    <source>
        <dbReference type="ARBA" id="ARBA00002792"/>
    </source>
</evidence>
<dbReference type="InterPro" id="IPR024934">
    <property type="entry name" value="Rubredoxin-like_dom"/>
</dbReference>
<dbReference type="PANTHER" id="PTHR47627">
    <property type="entry name" value="RUBREDOXIN"/>
    <property type="match status" value="1"/>
</dbReference>
<evidence type="ECO:0000256" key="8">
    <source>
        <dbReference type="ARBA" id="ARBA00023004"/>
    </source>
</evidence>
<keyword evidence="7 9" id="KW-0249">Electron transport</keyword>
<dbReference type="Gene3D" id="2.20.28.10">
    <property type="match status" value="1"/>
</dbReference>
<proteinExistence type="inferred from homology"/>
<evidence type="ECO:0000313" key="11">
    <source>
        <dbReference type="Proteomes" id="UP000422232"/>
    </source>
</evidence>
<keyword evidence="6 9" id="KW-0479">Metal-binding</keyword>
<dbReference type="InterPro" id="IPR024935">
    <property type="entry name" value="Rubredoxin_dom"/>
</dbReference>
<sequence>MQEEFKSYMCIVCGLIYNEEEGWPDDDIAAGTRWQDVPETWMCPDCGVTKCDFEMVEIA</sequence>
<dbReference type="Proteomes" id="UP000422232">
    <property type="component" value="Chromosome"/>
</dbReference>
<dbReference type="AlphaFoldDB" id="A0A9Q5VEH3"/>
<name>A0A9Q5VEH3_PISSA</name>
<gene>
    <name evidence="10" type="primary">rubA1</name>
    <name evidence="10" type="ORF">Psal009_00317</name>
</gene>
<comment type="pathway">
    <text evidence="3">Hydrocarbon metabolism; alkane degradation.</text>
</comment>
<evidence type="ECO:0000256" key="5">
    <source>
        <dbReference type="ARBA" id="ARBA00022448"/>
    </source>
</evidence>
<dbReference type="EMBL" id="CP038908">
    <property type="protein sequence ID" value="QGO04450.1"/>
    <property type="molecule type" value="Genomic_DNA"/>
</dbReference>
<comment type="function">
    <text evidence="2">Involved in the hydrocarbon hydroxylating system, which transfers electrons from NADH to rubredoxin reductase and then through rubredoxin to alkane 1 monooxygenase.</text>
</comment>
<dbReference type="InterPro" id="IPR050526">
    <property type="entry name" value="Rubredoxin_ET"/>
</dbReference>
<accession>A0A9Q5VEH3</accession>
<evidence type="ECO:0000256" key="6">
    <source>
        <dbReference type="ARBA" id="ARBA00022723"/>
    </source>
</evidence>
<dbReference type="GO" id="GO:0005506">
    <property type="term" value="F:iron ion binding"/>
    <property type="evidence" value="ECO:0007669"/>
    <property type="project" value="UniProtKB-UniRule"/>
</dbReference>
<evidence type="ECO:0000256" key="4">
    <source>
        <dbReference type="ARBA" id="ARBA00005337"/>
    </source>
</evidence>
<comment type="cofactor">
    <cofactor evidence="1 9">
        <name>Fe(3+)</name>
        <dbReference type="ChEBI" id="CHEBI:29034"/>
    </cofactor>
</comment>
<organism evidence="10 11">
    <name type="scientific">Piscirickettsia salmonis</name>
    <dbReference type="NCBI Taxonomy" id="1238"/>
    <lineage>
        <taxon>Bacteria</taxon>
        <taxon>Pseudomonadati</taxon>
        <taxon>Pseudomonadota</taxon>
        <taxon>Gammaproteobacteria</taxon>
        <taxon>Thiotrichales</taxon>
        <taxon>Piscirickettsiaceae</taxon>
        <taxon>Piscirickettsia</taxon>
    </lineage>
</organism>
<dbReference type="PANTHER" id="PTHR47627:SF1">
    <property type="entry name" value="RUBREDOXIN-1-RELATED"/>
    <property type="match status" value="1"/>
</dbReference>
<dbReference type="PROSITE" id="PS50903">
    <property type="entry name" value="RUBREDOXIN_LIKE"/>
    <property type="match status" value="1"/>
</dbReference>
<keyword evidence="8 9" id="KW-0408">Iron</keyword>
<dbReference type="GeneID" id="66739517"/>
<keyword evidence="11" id="KW-1185">Reference proteome</keyword>